<sequence length="1020" mass="113828">MRKQMSARQLYAFGYGRDGQLCHRLATDGDDGSFVKTPRMIIGAPTGPSGVTVKAVASGEKHTLLLADDGKVWSCGSNEYGELGRGGAKEGSFTICPILLSVGTTIVQIAAGRSHSMAVSDDGRLFAWGNNSSGQLGLPEKTSYSDTPKRVRLTETVQVACGAENTITIIESGRIFVWGRQPDGRVLFVPKEIEYFMAIPIVQVSAGSEHFVALSASGAVFSWGKNDYGQLGQSDNQVRDYPKEIETLQLNVVNIECGGFHTVALTYEGRLFVCGDDSFGQLGDGRKYQSRSSMNAVTDMLGTHVTQVTCGRCHTIALADGKLYTFGLNSSGQLGTGNTRNQITPRPVDSLNNIASVFAGWDQSFCIQAKHIDEISSGPSCFLQTPKFLSLRRVREIFSTGEKLHIIGELESVFSSLASLNGSFLLHGEKRFRCGPSNSCVDMDGLALASRIIADNPDAEQYAELIVNTLDTCGVWDIPWDKPLPCEAIRIFLIIPSLYFFSSPSYELMKSFHLRFVRALQLLCKRNYRILAKWWTMLEPRHFNRLVTSLVSSLETLIDREPRNDAGAMAFCGVLSTLNDINVSAGKIALDKFYINNLREKIDIANDYVRWSFNNENTAAFSWSNYPFIMNAEVKSMLLHLEASVQMEISMSAGQMTMFPFVMMIQPDPFFTIRVNRDRIVDDAMAALLSCKNIDLKKPLKVTFVGEEGDDAGGIKKEFFMLLFQELLQPKFGMFVEYEETHLIWFSGVESDSLSFKLTGMLCALAIYNNVLVDFPFPLALYKKILKKPISLDDLSELSPTEGRSLQALLDYEDDDFEQVFGLSFTLNLSLLGESKEVELKPDGANLPVTQSNKAEYVKLYVAKKMEEGNDGEIASQITSFEEGFQSVIHSKILKFFQPQELMEMVIGNENYDWTIFRKNTDYKGVYHAKHEAILCFWDVFFELNLDQRKQFLQFLMGSTRVPLQGMSALKMTIQPCDSASLPVAHTCFNLLDLPNMSDHKEMKRRLLICLDNIQGFTLA</sequence>
<evidence type="ECO:0000256" key="4">
    <source>
        <dbReference type="PROSITE-ProRule" id="PRU00104"/>
    </source>
</evidence>
<evidence type="ECO:0000313" key="8">
    <source>
        <dbReference type="Proteomes" id="UP000274131"/>
    </source>
</evidence>
<reference evidence="7 8" key="2">
    <citation type="submission" date="2018-10" db="EMBL/GenBank/DDBJ databases">
        <authorList>
            <consortium name="Pathogen Informatics"/>
        </authorList>
    </citation>
    <scope>NUCLEOTIDE SEQUENCE [LARGE SCALE GENOMIC DNA]</scope>
</reference>
<dbReference type="Gene3D" id="3.90.1750.10">
    <property type="entry name" value="Hect, E3 ligase catalytic domains"/>
    <property type="match status" value="1"/>
</dbReference>
<dbReference type="PANTHER" id="PTHR45622:SF76">
    <property type="entry name" value="HECT AND RLD DOMAIN CONTAINING E3 UBIQUITIN LIGASE 4, ISOFORM C"/>
    <property type="match status" value="1"/>
</dbReference>
<dbReference type="InterPro" id="IPR051709">
    <property type="entry name" value="Ub-ligase/GTPase-reg"/>
</dbReference>
<keyword evidence="2" id="KW-0677">Repeat</keyword>
<dbReference type="GO" id="GO:0016567">
    <property type="term" value="P:protein ubiquitination"/>
    <property type="evidence" value="ECO:0007669"/>
    <property type="project" value="TreeGrafter"/>
</dbReference>
<feature type="domain" description="HECT" evidence="6">
    <location>
        <begin position="692"/>
        <end position="1020"/>
    </location>
</feature>
<evidence type="ECO:0000256" key="1">
    <source>
        <dbReference type="ARBA" id="ARBA00022679"/>
    </source>
</evidence>
<evidence type="ECO:0000256" key="2">
    <source>
        <dbReference type="ARBA" id="ARBA00022737"/>
    </source>
</evidence>
<dbReference type="Gene3D" id="3.30.2160.10">
    <property type="entry name" value="Hect, E3 ligase catalytic domain"/>
    <property type="match status" value="1"/>
</dbReference>
<gene>
    <name evidence="7" type="ORF">EVEC_LOCUS8233</name>
</gene>
<reference evidence="9" key="1">
    <citation type="submission" date="2017-02" db="UniProtKB">
        <authorList>
            <consortium name="WormBaseParasite"/>
        </authorList>
    </citation>
    <scope>IDENTIFICATION</scope>
</reference>
<dbReference type="EMBL" id="UXUI01009326">
    <property type="protein sequence ID" value="VDD93482.1"/>
    <property type="molecule type" value="Genomic_DNA"/>
</dbReference>
<dbReference type="InterPro" id="IPR058923">
    <property type="entry name" value="RCC1-like_dom"/>
</dbReference>
<evidence type="ECO:0000256" key="5">
    <source>
        <dbReference type="PROSITE-ProRule" id="PRU00235"/>
    </source>
</evidence>
<feature type="active site" description="Glycyl thioester intermediate" evidence="4">
    <location>
        <position position="988"/>
    </location>
</feature>
<dbReference type="InterPro" id="IPR009091">
    <property type="entry name" value="RCC1/BLIP-II"/>
</dbReference>
<dbReference type="SMART" id="SM00119">
    <property type="entry name" value="HECTc"/>
    <property type="match status" value="1"/>
</dbReference>
<dbReference type="STRING" id="51028.A0A0N4VDQ6"/>
<evidence type="ECO:0000256" key="3">
    <source>
        <dbReference type="ARBA" id="ARBA00022786"/>
    </source>
</evidence>
<feature type="repeat" description="RCC1" evidence="5">
    <location>
        <begin position="218"/>
        <end position="268"/>
    </location>
</feature>
<dbReference type="InterPro" id="IPR000408">
    <property type="entry name" value="Reg_chr_condens"/>
</dbReference>
<dbReference type="GO" id="GO:0061630">
    <property type="term" value="F:ubiquitin protein ligase activity"/>
    <property type="evidence" value="ECO:0007669"/>
    <property type="project" value="TreeGrafter"/>
</dbReference>
<dbReference type="Pfam" id="PF00632">
    <property type="entry name" value="HECT"/>
    <property type="match status" value="1"/>
</dbReference>
<dbReference type="Proteomes" id="UP000274131">
    <property type="component" value="Unassembled WGS sequence"/>
</dbReference>
<dbReference type="PRINTS" id="PR00633">
    <property type="entry name" value="RCCNDNSATION"/>
</dbReference>
<dbReference type="Gene3D" id="3.30.2410.10">
    <property type="entry name" value="Hect, E3 ligase catalytic domain"/>
    <property type="match status" value="1"/>
</dbReference>
<dbReference type="GO" id="GO:0006511">
    <property type="term" value="P:ubiquitin-dependent protein catabolic process"/>
    <property type="evidence" value="ECO:0007669"/>
    <property type="project" value="TreeGrafter"/>
</dbReference>
<evidence type="ECO:0000313" key="7">
    <source>
        <dbReference type="EMBL" id="VDD93482.1"/>
    </source>
</evidence>
<dbReference type="SUPFAM" id="SSF56204">
    <property type="entry name" value="Hect, E3 ligase catalytic domain"/>
    <property type="match status" value="1"/>
</dbReference>
<accession>A0A0N4VDQ6</accession>
<dbReference type="CDD" id="cd00078">
    <property type="entry name" value="HECTc"/>
    <property type="match status" value="1"/>
</dbReference>
<dbReference type="SUPFAM" id="SSF50985">
    <property type="entry name" value="RCC1/BLIP-II"/>
    <property type="match status" value="2"/>
</dbReference>
<name>A0A0N4VDQ6_ENTVE</name>
<feature type="repeat" description="RCC1" evidence="5">
    <location>
        <begin position="321"/>
        <end position="370"/>
    </location>
</feature>
<dbReference type="FunFam" id="3.30.2410.10:FF:000003">
    <property type="entry name" value="probable E3 ubiquitin-protein ligase HERC4 isoform X1"/>
    <property type="match status" value="1"/>
</dbReference>
<dbReference type="OrthoDB" id="16281at2759"/>
<dbReference type="Gene3D" id="2.130.10.30">
    <property type="entry name" value="Regulator of chromosome condensation 1/beta-lactamase-inhibitor protein II"/>
    <property type="match status" value="2"/>
</dbReference>
<dbReference type="Pfam" id="PF25390">
    <property type="entry name" value="WD40_RLD"/>
    <property type="match status" value="1"/>
</dbReference>
<keyword evidence="8" id="KW-1185">Reference proteome</keyword>
<dbReference type="AlphaFoldDB" id="A0A0N4VDQ6"/>
<dbReference type="PROSITE" id="PS50012">
    <property type="entry name" value="RCC1_3"/>
    <property type="match status" value="7"/>
</dbReference>
<organism evidence="9">
    <name type="scientific">Enterobius vermicularis</name>
    <name type="common">Human pinworm</name>
    <dbReference type="NCBI Taxonomy" id="51028"/>
    <lineage>
        <taxon>Eukaryota</taxon>
        <taxon>Metazoa</taxon>
        <taxon>Ecdysozoa</taxon>
        <taxon>Nematoda</taxon>
        <taxon>Chromadorea</taxon>
        <taxon>Rhabditida</taxon>
        <taxon>Spirurina</taxon>
        <taxon>Oxyuridomorpha</taxon>
        <taxon>Oxyuroidea</taxon>
        <taxon>Oxyuridae</taxon>
        <taxon>Enterobius</taxon>
    </lineage>
</organism>
<feature type="repeat" description="RCC1" evidence="5">
    <location>
        <begin position="123"/>
        <end position="172"/>
    </location>
</feature>
<evidence type="ECO:0000313" key="9">
    <source>
        <dbReference type="WBParaSite" id="EVEC_0000874901-mRNA-1"/>
    </source>
</evidence>
<dbReference type="PROSITE" id="PS00626">
    <property type="entry name" value="RCC1_2"/>
    <property type="match status" value="1"/>
</dbReference>
<dbReference type="GO" id="GO:0005737">
    <property type="term" value="C:cytoplasm"/>
    <property type="evidence" value="ECO:0007669"/>
    <property type="project" value="TreeGrafter"/>
</dbReference>
<feature type="repeat" description="RCC1" evidence="5">
    <location>
        <begin position="269"/>
        <end position="321"/>
    </location>
</feature>
<dbReference type="PANTHER" id="PTHR45622">
    <property type="entry name" value="UBIQUITIN-PROTEIN LIGASE E3A-RELATED"/>
    <property type="match status" value="1"/>
</dbReference>
<keyword evidence="3 4" id="KW-0833">Ubl conjugation pathway</keyword>
<feature type="repeat" description="RCC1" evidence="5">
    <location>
        <begin position="70"/>
        <end position="122"/>
    </location>
</feature>
<keyword evidence="1" id="KW-0808">Transferase</keyword>
<dbReference type="InterPro" id="IPR000569">
    <property type="entry name" value="HECT_dom"/>
</dbReference>
<feature type="repeat" description="RCC1" evidence="5">
    <location>
        <begin position="8"/>
        <end position="69"/>
    </location>
</feature>
<proteinExistence type="predicted"/>
<evidence type="ECO:0000259" key="6">
    <source>
        <dbReference type="PROSITE" id="PS50237"/>
    </source>
</evidence>
<feature type="repeat" description="RCC1" evidence="5">
    <location>
        <begin position="173"/>
        <end position="217"/>
    </location>
</feature>
<protein>
    <submittedName>
        <fullName evidence="9">HECT domain-containing protein</fullName>
    </submittedName>
</protein>
<dbReference type="WBParaSite" id="EVEC_0000874901-mRNA-1">
    <property type="protein sequence ID" value="EVEC_0000874901-mRNA-1"/>
    <property type="gene ID" value="EVEC_0000874901"/>
</dbReference>
<dbReference type="InterPro" id="IPR035983">
    <property type="entry name" value="Hect_E3_ubiquitin_ligase"/>
</dbReference>
<dbReference type="PROSITE" id="PS50237">
    <property type="entry name" value="HECT"/>
    <property type="match status" value="1"/>
</dbReference>